<feature type="chain" id="PRO_5047227361" description="Lipoprotein" evidence="1">
    <location>
        <begin position="19"/>
        <end position="255"/>
    </location>
</feature>
<name>A0ABW5N4E0_9FLAO</name>
<organism evidence="2 3">
    <name type="scientific">Croceitalea marina</name>
    <dbReference type="NCBI Taxonomy" id="1775166"/>
    <lineage>
        <taxon>Bacteria</taxon>
        <taxon>Pseudomonadati</taxon>
        <taxon>Bacteroidota</taxon>
        <taxon>Flavobacteriia</taxon>
        <taxon>Flavobacteriales</taxon>
        <taxon>Flavobacteriaceae</taxon>
        <taxon>Croceitalea</taxon>
    </lineage>
</organism>
<comment type="caution">
    <text evidence="2">The sequence shown here is derived from an EMBL/GenBank/DDBJ whole genome shotgun (WGS) entry which is preliminary data.</text>
</comment>
<evidence type="ECO:0008006" key="4">
    <source>
        <dbReference type="Google" id="ProtNLM"/>
    </source>
</evidence>
<dbReference type="EMBL" id="JBHULB010000082">
    <property type="protein sequence ID" value="MFD2588969.1"/>
    <property type="molecule type" value="Genomic_DNA"/>
</dbReference>
<proteinExistence type="predicted"/>
<dbReference type="Proteomes" id="UP001597526">
    <property type="component" value="Unassembled WGS sequence"/>
</dbReference>
<keyword evidence="3" id="KW-1185">Reference proteome</keyword>
<dbReference type="RefSeq" id="WP_377768445.1">
    <property type="nucleotide sequence ID" value="NZ_JBHULB010000082.1"/>
</dbReference>
<sequence length="255" mass="28658">MKKILFSLIALSAITFNACNNSNSGTAQNEVVNFYDVPLVCGAASHIGCGSKAKPILLGLEKKNDVVKEAWLNREGTVIAIVWNENVSAELKTKTSDAIFKENKMDVTLLSENEHRKMLIDFEQKKNWYRGAEVDKLSMEEAAIIAERLVKRINAKTPLTKEKSGVLQQAITNNFKTTFKAINSTLNINTDEKKAMETYKQKFETEILEIGKKYLNETEMIALKDAIANGLTPTEDENKELKSCEKKNKDKCCKK</sequence>
<evidence type="ECO:0000313" key="2">
    <source>
        <dbReference type="EMBL" id="MFD2588969.1"/>
    </source>
</evidence>
<protein>
    <recommendedName>
        <fullName evidence="4">Lipoprotein</fullName>
    </recommendedName>
</protein>
<gene>
    <name evidence="2" type="ORF">ACFSQJ_18735</name>
</gene>
<keyword evidence="1" id="KW-0732">Signal</keyword>
<accession>A0ABW5N4E0</accession>
<reference evidence="3" key="1">
    <citation type="journal article" date="2019" name="Int. J. Syst. Evol. Microbiol.">
        <title>The Global Catalogue of Microorganisms (GCM) 10K type strain sequencing project: providing services to taxonomists for standard genome sequencing and annotation.</title>
        <authorList>
            <consortium name="The Broad Institute Genomics Platform"/>
            <consortium name="The Broad Institute Genome Sequencing Center for Infectious Disease"/>
            <person name="Wu L."/>
            <person name="Ma J."/>
        </authorList>
    </citation>
    <scope>NUCLEOTIDE SEQUENCE [LARGE SCALE GENOMIC DNA]</scope>
    <source>
        <strain evidence="3">KCTC 52368</strain>
    </source>
</reference>
<feature type="signal peptide" evidence="1">
    <location>
        <begin position="1"/>
        <end position="18"/>
    </location>
</feature>
<evidence type="ECO:0000256" key="1">
    <source>
        <dbReference type="SAM" id="SignalP"/>
    </source>
</evidence>
<evidence type="ECO:0000313" key="3">
    <source>
        <dbReference type="Proteomes" id="UP001597526"/>
    </source>
</evidence>